<accession>K1QV23</accession>
<organism evidence="1">
    <name type="scientific">Magallana gigas</name>
    <name type="common">Pacific oyster</name>
    <name type="synonym">Crassostrea gigas</name>
    <dbReference type="NCBI Taxonomy" id="29159"/>
    <lineage>
        <taxon>Eukaryota</taxon>
        <taxon>Metazoa</taxon>
        <taxon>Spiralia</taxon>
        <taxon>Lophotrochozoa</taxon>
        <taxon>Mollusca</taxon>
        <taxon>Bivalvia</taxon>
        <taxon>Autobranchia</taxon>
        <taxon>Pteriomorphia</taxon>
        <taxon>Ostreida</taxon>
        <taxon>Ostreoidea</taxon>
        <taxon>Ostreidae</taxon>
        <taxon>Magallana</taxon>
    </lineage>
</organism>
<dbReference type="InParanoid" id="K1QV23"/>
<dbReference type="AlphaFoldDB" id="K1QV23"/>
<dbReference type="HOGENOM" id="CLU_2576178_0_0_1"/>
<reference evidence="1" key="1">
    <citation type="journal article" date="2012" name="Nature">
        <title>The oyster genome reveals stress adaptation and complexity of shell formation.</title>
        <authorList>
            <person name="Zhang G."/>
            <person name="Fang X."/>
            <person name="Guo X."/>
            <person name="Li L."/>
            <person name="Luo R."/>
            <person name="Xu F."/>
            <person name="Yang P."/>
            <person name="Zhang L."/>
            <person name="Wang X."/>
            <person name="Qi H."/>
            <person name="Xiong Z."/>
            <person name="Que H."/>
            <person name="Xie Y."/>
            <person name="Holland P.W."/>
            <person name="Paps J."/>
            <person name="Zhu Y."/>
            <person name="Wu F."/>
            <person name="Chen Y."/>
            <person name="Wang J."/>
            <person name="Peng C."/>
            <person name="Meng J."/>
            <person name="Yang L."/>
            <person name="Liu J."/>
            <person name="Wen B."/>
            <person name="Zhang N."/>
            <person name="Huang Z."/>
            <person name="Zhu Q."/>
            <person name="Feng Y."/>
            <person name="Mount A."/>
            <person name="Hedgecock D."/>
            <person name="Xu Z."/>
            <person name="Liu Y."/>
            <person name="Domazet-Loso T."/>
            <person name="Du Y."/>
            <person name="Sun X."/>
            <person name="Zhang S."/>
            <person name="Liu B."/>
            <person name="Cheng P."/>
            <person name="Jiang X."/>
            <person name="Li J."/>
            <person name="Fan D."/>
            <person name="Wang W."/>
            <person name="Fu W."/>
            <person name="Wang T."/>
            <person name="Wang B."/>
            <person name="Zhang J."/>
            <person name="Peng Z."/>
            <person name="Li Y."/>
            <person name="Li N."/>
            <person name="Wang J."/>
            <person name="Chen M."/>
            <person name="He Y."/>
            <person name="Tan F."/>
            <person name="Song X."/>
            <person name="Zheng Q."/>
            <person name="Huang R."/>
            <person name="Yang H."/>
            <person name="Du X."/>
            <person name="Chen L."/>
            <person name="Yang M."/>
            <person name="Gaffney P.M."/>
            <person name="Wang S."/>
            <person name="Luo L."/>
            <person name="She Z."/>
            <person name="Ming Y."/>
            <person name="Huang W."/>
            <person name="Zhang S."/>
            <person name="Huang B."/>
            <person name="Zhang Y."/>
            <person name="Qu T."/>
            <person name="Ni P."/>
            <person name="Miao G."/>
            <person name="Wang J."/>
            <person name="Wang Q."/>
            <person name="Steinberg C.E."/>
            <person name="Wang H."/>
            <person name="Li N."/>
            <person name="Qian L."/>
            <person name="Zhang G."/>
            <person name="Li Y."/>
            <person name="Yang H."/>
            <person name="Liu X."/>
            <person name="Wang J."/>
            <person name="Yin Y."/>
            <person name="Wang J."/>
        </authorList>
    </citation>
    <scope>NUCLEOTIDE SEQUENCE [LARGE SCALE GENOMIC DNA]</scope>
    <source>
        <strain evidence="1">05x7-T-G4-1.051#20</strain>
    </source>
</reference>
<name>K1QV23_MAGGI</name>
<protein>
    <submittedName>
        <fullName evidence="1">Uncharacterized protein</fullName>
    </submittedName>
</protein>
<gene>
    <name evidence="1" type="ORF">CGI_10017204</name>
</gene>
<dbReference type="EMBL" id="JH819095">
    <property type="protein sequence ID" value="EKC32810.1"/>
    <property type="molecule type" value="Genomic_DNA"/>
</dbReference>
<sequence length="81" mass="9077">MTRGLSLSDFNTQFTLRTTIHVAANILSDSEEVDLLWSTAGLQQIIGHRGTLCTCSSFKDCANYEQSRWKTNGYQKLFAEG</sequence>
<evidence type="ECO:0000313" key="1">
    <source>
        <dbReference type="EMBL" id="EKC32810.1"/>
    </source>
</evidence>
<proteinExistence type="predicted"/>